<dbReference type="AlphaFoldDB" id="A0A7J6GWV0"/>
<evidence type="ECO:0000256" key="1">
    <source>
        <dbReference type="ARBA" id="ARBA00004141"/>
    </source>
</evidence>
<accession>A0A7J6GWV0</accession>
<organism evidence="2 3">
    <name type="scientific">Cannabis sativa</name>
    <name type="common">Hemp</name>
    <name type="synonym">Marijuana</name>
    <dbReference type="NCBI Taxonomy" id="3483"/>
    <lineage>
        <taxon>Eukaryota</taxon>
        <taxon>Viridiplantae</taxon>
        <taxon>Streptophyta</taxon>
        <taxon>Embryophyta</taxon>
        <taxon>Tracheophyta</taxon>
        <taxon>Spermatophyta</taxon>
        <taxon>Magnoliopsida</taxon>
        <taxon>eudicotyledons</taxon>
        <taxon>Gunneridae</taxon>
        <taxon>Pentapetalae</taxon>
        <taxon>rosids</taxon>
        <taxon>fabids</taxon>
        <taxon>Rosales</taxon>
        <taxon>Cannabaceae</taxon>
        <taxon>Cannabis</taxon>
    </lineage>
</organism>
<comment type="subcellular location">
    <subcellularLocation>
        <location evidence="1">Membrane</location>
        <topology evidence="1">Multi-pass membrane protein</topology>
    </subcellularLocation>
</comment>
<evidence type="ECO:0000313" key="2">
    <source>
        <dbReference type="EMBL" id="KAF4387188.1"/>
    </source>
</evidence>
<dbReference type="Pfam" id="PF05758">
    <property type="entry name" value="Ycf1"/>
    <property type="match status" value="1"/>
</dbReference>
<proteinExistence type="predicted"/>
<dbReference type="Proteomes" id="UP000583929">
    <property type="component" value="Unassembled WGS sequence"/>
</dbReference>
<name>A0A7J6GWV0_CANSA</name>
<dbReference type="EMBL" id="JAATIQ010000080">
    <property type="protein sequence ID" value="KAF4387188.1"/>
    <property type="molecule type" value="Genomic_DNA"/>
</dbReference>
<sequence length="61" mass="6877">MISDHIGFSYLFLLRARVLEEGKEGTEKKVSAQYNKNRVGDLEGLLGPHFQHMSPNCVAIM</sequence>
<dbReference type="InterPro" id="IPR008896">
    <property type="entry name" value="TIC214"/>
</dbReference>
<dbReference type="GO" id="GO:0016020">
    <property type="term" value="C:membrane"/>
    <property type="evidence" value="ECO:0007669"/>
    <property type="project" value="UniProtKB-SubCell"/>
</dbReference>
<reference evidence="2 3" key="1">
    <citation type="journal article" date="2020" name="bioRxiv">
        <title>Sequence and annotation of 42 cannabis genomes reveals extensive copy number variation in cannabinoid synthesis and pathogen resistance genes.</title>
        <authorList>
            <person name="Mckernan K.J."/>
            <person name="Helbert Y."/>
            <person name="Kane L.T."/>
            <person name="Ebling H."/>
            <person name="Zhang L."/>
            <person name="Liu B."/>
            <person name="Eaton Z."/>
            <person name="Mclaughlin S."/>
            <person name="Kingan S."/>
            <person name="Baybayan P."/>
            <person name="Concepcion G."/>
            <person name="Jordan M."/>
            <person name="Riva A."/>
            <person name="Barbazuk W."/>
            <person name="Harkins T."/>
        </authorList>
    </citation>
    <scope>NUCLEOTIDE SEQUENCE [LARGE SCALE GENOMIC DNA]</scope>
    <source>
        <strain evidence="3">cv. Jamaican Lion 4</strain>
        <tissue evidence="2">Leaf</tissue>
    </source>
</reference>
<gene>
    <name evidence="2" type="ORF">G4B88_024760</name>
</gene>
<protein>
    <submittedName>
        <fullName evidence="2">Uncharacterized protein</fullName>
    </submittedName>
</protein>
<comment type="caution">
    <text evidence="2">The sequence shown here is derived from an EMBL/GenBank/DDBJ whole genome shotgun (WGS) entry which is preliminary data.</text>
</comment>
<evidence type="ECO:0000313" key="3">
    <source>
        <dbReference type="Proteomes" id="UP000583929"/>
    </source>
</evidence>
<keyword evidence="3" id="KW-1185">Reference proteome</keyword>